<reference evidence="1 2" key="1">
    <citation type="journal article" date="2016" name="Nat. Commun.">
        <title>Thousands of microbial genomes shed light on interconnected biogeochemical processes in an aquifer system.</title>
        <authorList>
            <person name="Anantharaman K."/>
            <person name="Brown C.T."/>
            <person name="Hug L.A."/>
            <person name="Sharon I."/>
            <person name="Castelle C.J."/>
            <person name="Probst A.J."/>
            <person name="Thomas B.C."/>
            <person name="Singh A."/>
            <person name="Wilkins M.J."/>
            <person name="Karaoz U."/>
            <person name="Brodie E.L."/>
            <person name="Williams K.H."/>
            <person name="Hubbard S.S."/>
            <person name="Banfield J.F."/>
        </authorList>
    </citation>
    <scope>NUCLEOTIDE SEQUENCE [LARGE SCALE GENOMIC DNA]</scope>
</reference>
<proteinExistence type="predicted"/>
<accession>A0A1F7WIA1</accession>
<organism evidence="1 2">
    <name type="scientific">Candidatus Wallbacteria bacterium GWC2_49_35</name>
    <dbReference type="NCBI Taxonomy" id="1817813"/>
    <lineage>
        <taxon>Bacteria</taxon>
        <taxon>Candidatus Walliibacteriota</taxon>
    </lineage>
</organism>
<dbReference type="Proteomes" id="UP000178735">
    <property type="component" value="Unassembled WGS sequence"/>
</dbReference>
<gene>
    <name evidence="1" type="ORF">A2008_09960</name>
</gene>
<evidence type="ECO:0000313" key="2">
    <source>
        <dbReference type="Proteomes" id="UP000178735"/>
    </source>
</evidence>
<dbReference type="STRING" id="1817813.A2008_09960"/>
<comment type="caution">
    <text evidence="1">The sequence shown here is derived from an EMBL/GenBank/DDBJ whole genome shotgun (WGS) entry which is preliminary data.</text>
</comment>
<name>A0A1F7WIA1_9BACT</name>
<dbReference type="AlphaFoldDB" id="A0A1F7WIA1"/>
<protein>
    <submittedName>
        <fullName evidence="1">Uncharacterized protein</fullName>
    </submittedName>
</protein>
<dbReference type="EMBL" id="MGFH01000216">
    <property type="protein sequence ID" value="OGM02129.1"/>
    <property type="molecule type" value="Genomic_DNA"/>
</dbReference>
<evidence type="ECO:0000313" key="1">
    <source>
        <dbReference type="EMBL" id="OGM02129.1"/>
    </source>
</evidence>
<sequence length="298" mass="33502">MKYKKAGFIKFLFTAVLVFNVFIFLPEVSARPDKPENGFEFGTWRNYLGGTLGFANTGYDLKGDFKKNADFPFKTVAVFGYTYKLGSRSDICLRANLTKNTGSFKAAAANNVLINNVAFGAGGVSNISADMRFSDYELLASRELGATDRNGFVDLVYGAKFIRLSLDLKDKDFKMENHYLRQFVVPVAGFHAQCRIDDKWRGYTWFYAGTAKADGGASEKNYKTIDLDAGVEYHFTPREPDYVEIGPGRPETPVPPMWGKVDWYVKLGYKERYFKETVGANVIRIGHSGPEVKFAARF</sequence>